<evidence type="ECO:0000256" key="2">
    <source>
        <dbReference type="ARBA" id="ARBA00022670"/>
    </source>
</evidence>
<keyword evidence="4" id="KW-0378">Hydrolase</keyword>
<dbReference type="OrthoDB" id="164170at2"/>
<dbReference type="Proteomes" id="UP000467105">
    <property type="component" value="Chromosome"/>
</dbReference>
<evidence type="ECO:0000313" key="5">
    <source>
        <dbReference type="EMBL" id="BBZ45392.1"/>
    </source>
</evidence>
<dbReference type="Pfam" id="PF01750">
    <property type="entry name" value="HycI"/>
    <property type="match status" value="1"/>
</dbReference>
<evidence type="ECO:0000313" key="6">
    <source>
        <dbReference type="Proteomes" id="UP000467105"/>
    </source>
</evidence>
<keyword evidence="3" id="KW-0064">Aspartyl protease</keyword>
<evidence type="ECO:0000256" key="4">
    <source>
        <dbReference type="ARBA" id="ARBA00022801"/>
    </source>
</evidence>
<sequence length="152" mass="15562">MTGVVVIGLGNVYRRDDGVGFAAAVALDELELPNVGVMAGVSDPAVLVDVWADAVLAVVIDAAVATPSEPGRVRRCTLDDLAAGPDGLSSHGVDLRSAHALGRALGRVPDALVIFTVDVTDTAHGVGLSPQVARAVPEVVRLAAREIELARV</sequence>
<dbReference type="InterPro" id="IPR000671">
    <property type="entry name" value="Peptidase_A31"/>
</dbReference>
<name>A0A7I7YVU0_9MYCO</name>
<dbReference type="Gene3D" id="3.40.50.1450">
    <property type="entry name" value="HybD-like"/>
    <property type="match status" value="1"/>
</dbReference>
<dbReference type="GO" id="GO:0004190">
    <property type="term" value="F:aspartic-type endopeptidase activity"/>
    <property type="evidence" value="ECO:0007669"/>
    <property type="project" value="UniProtKB-KW"/>
</dbReference>
<dbReference type="RefSeq" id="WP_085267753.1">
    <property type="nucleotide sequence ID" value="NZ_AP022614.1"/>
</dbReference>
<dbReference type="EMBL" id="AP022614">
    <property type="protein sequence ID" value="BBZ45392.1"/>
    <property type="molecule type" value="Genomic_DNA"/>
</dbReference>
<proteinExistence type="inferred from homology"/>
<dbReference type="PANTHER" id="PTHR30302:SF1">
    <property type="entry name" value="HYDROGENASE 2 MATURATION PROTEASE"/>
    <property type="match status" value="1"/>
</dbReference>
<accession>A0A7I7YVU0</accession>
<evidence type="ECO:0000256" key="1">
    <source>
        <dbReference type="ARBA" id="ARBA00006814"/>
    </source>
</evidence>
<reference evidence="5 6" key="1">
    <citation type="journal article" date="2019" name="Emerg. Microbes Infect.">
        <title>Comprehensive subspecies identification of 175 nontuberculous mycobacteria species based on 7547 genomic profiles.</title>
        <authorList>
            <person name="Matsumoto Y."/>
            <person name="Kinjo T."/>
            <person name="Motooka D."/>
            <person name="Nabeya D."/>
            <person name="Jung N."/>
            <person name="Uechi K."/>
            <person name="Horii T."/>
            <person name="Iida T."/>
            <person name="Fujita J."/>
            <person name="Nakamura S."/>
        </authorList>
    </citation>
    <scope>NUCLEOTIDE SEQUENCE [LARGE SCALE GENOMIC DNA]</scope>
    <source>
        <strain evidence="5 6">JCM 14742</strain>
    </source>
</reference>
<dbReference type="InterPro" id="IPR023430">
    <property type="entry name" value="Pept_HybD-like_dom_sf"/>
</dbReference>
<comment type="similarity">
    <text evidence="1">Belongs to the peptidase A31 family.</text>
</comment>
<dbReference type="SUPFAM" id="SSF53163">
    <property type="entry name" value="HybD-like"/>
    <property type="match status" value="1"/>
</dbReference>
<dbReference type="CDD" id="cd00518">
    <property type="entry name" value="H2MP"/>
    <property type="match status" value="1"/>
</dbReference>
<evidence type="ECO:0000256" key="3">
    <source>
        <dbReference type="ARBA" id="ARBA00022750"/>
    </source>
</evidence>
<dbReference type="PANTHER" id="PTHR30302">
    <property type="entry name" value="HYDROGENASE 1 MATURATION PROTEASE"/>
    <property type="match status" value="1"/>
</dbReference>
<dbReference type="AlphaFoldDB" id="A0A7I7YVU0"/>
<gene>
    <name evidence="5" type="ORF">MPRM_26730</name>
</gene>
<organism evidence="5 6">
    <name type="scientific">Mycobacterium parmense</name>
    <dbReference type="NCBI Taxonomy" id="185642"/>
    <lineage>
        <taxon>Bacteria</taxon>
        <taxon>Bacillati</taxon>
        <taxon>Actinomycetota</taxon>
        <taxon>Actinomycetes</taxon>
        <taxon>Mycobacteriales</taxon>
        <taxon>Mycobacteriaceae</taxon>
        <taxon>Mycobacterium</taxon>
        <taxon>Mycobacterium simiae complex</taxon>
    </lineage>
</organism>
<dbReference type="GO" id="GO:0008047">
    <property type="term" value="F:enzyme activator activity"/>
    <property type="evidence" value="ECO:0007669"/>
    <property type="project" value="InterPro"/>
</dbReference>
<dbReference type="GO" id="GO:0016485">
    <property type="term" value="P:protein processing"/>
    <property type="evidence" value="ECO:0007669"/>
    <property type="project" value="TreeGrafter"/>
</dbReference>
<keyword evidence="6" id="KW-1185">Reference proteome</keyword>
<keyword evidence="2" id="KW-0645">Protease</keyword>
<protein>
    <submittedName>
        <fullName evidence="5">Peptidase M52</fullName>
    </submittedName>
</protein>
<dbReference type="NCBIfam" id="TIGR00072">
    <property type="entry name" value="hydrog_prot"/>
    <property type="match status" value="1"/>
</dbReference>